<feature type="compositionally biased region" description="Gly residues" evidence="1">
    <location>
        <begin position="236"/>
        <end position="247"/>
    </location>
</feature>
<feature type="compositionally biased region" description="Low complexity" evidence="1">
    <location>
        <begin position="248"/>
        <end position="257"/>
    </location>
</feature>
<sequence length="257" mass="25612">MIRLRSVGRLPCPDGKVGSHSWVLDLPRSGSVVIFNSKHACQRDAFTGAALAEGPVPVPPTDSSLFAEGAAAAAPLDDFDIDAKSAACVVQGATGPLMVVFSPHYCALGVLHLPSGTIRDLLPLRLTSRGPGRSSLSLVTCITGSRHRGSAGIVFIGRAGQPTVQAVRVDPPELVGSTGTSLHSNGCVIAAACHPSKALLALSLSNGIIQLWDFSALCTDAQGSAADIGGGGGGAAASVGGGGGGGDMDIASPTSSP</sequence>
<evidence type="ECO:0000313" key="3">
    <source>
        <dbReference type="Proteomes" id="UP000664859"/>
    </source>
</evidence>
<reference evidence="2" key="1">
    <citation type="submission" date="2021-02" db="EMBL/GenBank/DDBJ databases">
        <title>First Annotated Genome of the Yellow-green Alga Tribonema minus.</title>
        <authorList>
            <person name="Mahan K.M."/>
        </authorList>
    </citation>
    <scope>NUCLEOTIDE SEQUENCE</scope>
    <source>
        <strain evidence="2">UTEX B ZZ1240</strain>
    </source>
</reference>
<feature type="non-terminal residue" evidence="2">
    <location>
        <position position="257"/>
    </location>
</feature>
<organism evidence="2 3">
    <name type="scientific">Tribonema minus</name>
    <dbReference type="NCBI Taxonomy" id="303371"/>
    <lineage>
        <taxon>Eukaryota</taxon>
        <taxon>Sar</taxon>
        <taxon>Stramenopiles</taxon>
        <taxon>Ochrophyta</taxon>
        <taxon>PX clade</taxon>
        <taxon>Xanthophyceae</taxon>
        <taxon>Tribonematales</taxon>
        <taxon>Tribonemataceae</taxon>
        <taxon>Tribonema</taxon>
    </lineage>
</organism>
<keyword evidence="3" id="KW-1185">Reference proteome</keyword>
<evidence type="ECO:0000313" key="2">
    <source>
        <dbReference type="EMBL" id="KAG5186181.1"/>
    </source>
</evidence>
<dbReference type="Proteomes" id="UP000664859">
    <property type="component" value="Unassembled WGS sequence"/>
</dbReference>
<accession>A0A835Z3J5</accession>
<dbReference type="EMBL" id="JAFCMP010000113">
    <property type="protein sequence ID" value="KAG5186181.1"/>
    <property type="molecule type" value="Genomic_DNA"/>
</dbReference>
<protein>
    <submittedName>
        <fullName evidence="2">Uncharacterized protein</fullName>
    </submittedName>
</protein>
<feature type="region of interest" description="Disordered" evidence="1">
    <location>
        <begin position="236"/>
        <end position="257"/>
    </location>
</feature>
<proteinExistence type="predicted"/>
<evidence type="ECO:0000256" key="1">
    <source>
        <dbReference type="SAM" id="MobiDB-lite"/>
    </source>
</evidence>
<comment type="caution">
    <text evidence="2">The sequence shown here is derived from an EMBL/GenBank/DDBJ whole genome shotgun (WGS) entry which is preliminary data.</text>
</comment>
<name>A0A835Z3J5_9STRA</name>
<gene>
    <name evidence="2" type="ORF">JKP88DRAFT_149278</name>
</gene>
<dbReference type="AlphaFoldDB" id="A0A835Z3J5"/>